<feature type="compositionally biased region" description="Basic residues" evidence="1">
    <location>
        <begin position="204"/>
        <end position="213"/>
    </location>
</feature>
<dbReference type="Proteomes" id="UP001215598">
    <property type="component" value="Unassembled WGS sequence"/>
</dbReference>
<evidence type="ECO:0008006" key="5">
    <source>
        <dbReference type="Google" id="ProtNLM"/>
    </source>
</evidence>
<keyword evidence="2" id="KW-1133">Transmembrane helix</keyword>
<reference evidence="3" key="1">
    <citation type="submission" date="2023-03" db="EMBL/GenBank/DDBJ databases">
        <title>Massive genome expansion in bonnet fungi (Mycena s.s.) driven by repeated elements and novel gene families across ecological guilds.</title>
        <authorList>
            <consortium name="Lawrence Berkeley National Laboratory"/>
            <person name="Harder C.B."/>
            <person name="Miyauchi S."/>
            <person name="Viragh M."/>
            <person name="Kuo A."/>
            <person name="Thoen E."/>
            <person name="Andreopoulos B."/>
            <person name="Lu D."/>
            <person name="Skrede I."/>
            <person name="Drula E."/>
            <person name="Henrissat B."/>
            <person name="Morin E."/>
            <person name="Kohler A."/>
            <person name="Barry K."/>
            <person name="LaButti K."/>
            <person name="Morin E."/>
            <person name="Salamov A."/>
            <person name="Lipzen A."/>
            <person name="Mereny Z."/>
            <person name="Hegedus B."/>
            <person name="Baldrian P."/>
            <person name="Stursova M."/>
            <person name="Weitz H."/>
            <person name="Taylor A."/>
            <person name="Grigoriev I.V."/>
            <person name="Nagy L.G."/>
            <person name="Martin F."/>
            <person name="Kauserud H."/>
        </authorList>
    </citation>
    <scope>NUCLEOTIDE SEQUENCE</scope>
    <source>
        <strain evidence="3">CBHHK182m</strain>
    </source>
</reference>
<name>A0AAD7DXH9_9AGAR</name>
<feature type="transmembrane region" description="Helical" evidence="2">
    <location>
        <begin position="107"/>
        <end position="125"/>
    </location>
</feature>
<dbReference type="EMBL" id="JARKIB010000518">
    <property type="protein sequence ID" value="KAJ7702129.1"/>
    <property type="molecule type" value="Genomic_DNA"/>
</dbReference>
<dbReference type="AlphaFoldDB" id="A0AAD7DXH9"/>
<accession>A0AAD7DXH9</accession>
<feature type="transmembrane region" description="Helical" evidence="2">
    <location>
        <begin position="46"/>
        <end position="64"/>
    </location>
</feature>
<organism evidence="3 4">
    <name type="scientific">Mycena metata</name>
    <dbReference type="NCBI Taxonomy" id="1033252"/>
    <lineage>
        <taxon>Eukaryota</taxon>
        <taxon>Fungi</taxon>
        <taxon>Dikarya</taxon>
        <taxon>Basidiomycota</taxon>
        <taxon>Agaricomycotina</taxon>
        <taxon>Agaricomycetes</taxon>
        <taxon>Agaricomycetidae</taxon>
        <taxon>Agaricales</taxon>
        <taxon>Marasmiineae</taxon>
        <taxon>Mycenaceae</taxon>
        <taxon>Mycena</taxon>
    </lineage>
</organism>
<feature type="region of interest" description="Disordered" evidence="1">
    <location>
        <begin position="159"/>
        <end position="280"/>
    </location>
</feature>
<proteinExistence type="predicted"/>
<keyword evidence="4" id="KW-1185">Reference proteome</keyword>
<evidence type="ECO:0000256" key="1">
    <source>
        <dbReference type="SAM" id="MobiDB-lite"/>
    </source>
</evidence>
<evidence type="ECO:0000256" key="2">
    <source>
        <dbReference type="SAM" id="Phobius"/>
    </source>
</evidence>
<evidence type="ECO:0000313" key="3">
    <source>
        <dbReference type="EMBL" id="KAJ7702129.1"/>
    </source>
</evidence>
<feature type="compositionally biased region" description="Basic residues" evidence="1">
    <location>
        <begin position="265"/>
        <end position="278"/>
    </location>
</feature>
<protein>
    <recommendedName>
        <fullName evidence="5">Transmembrane protein</fullName>
    </recommendedName>
</protein>
<evidence type="ECO:0000313" key="4">
    <source>
        <dbReference type="Proteomes" id="UP001215598"/>
    </source>
</evidence>
<keyword evidence="2" id="KW-0812">Transmembrane</keyword>
<feature type="transmembrane region" description="Helical" evidence="2">
    <location>
        <begin position="76"/>
        <end position="95"/>
    </location>
</feature>
<gene>
    <name evidence="3" type="ORF">B0H16DRAFT_1832102</name>
</gene>
<keyword evidence="2" id="KW-0472">Membrane</keyword>
<comment type="caution">
    <text evidence="3">The sequence shown here is derived from an EMBL/GenBank/DDBJ whole genome shotgun (WGS) entry which is preliminary data.</text>
</comment>
<sequence length="324" mass="35758">MSEALIKYEARPRGKLLPKRGTLFTSSLQSITFHCVAWAVVNFSLFLLPSATALTAAILLGSRLTTALQSTPQELAYCLTYLSIQTGCLLLFYVVTNCTRAREIYSQLSKLGLVPTAAVCFYFTFDRRRMLWMDTVGSVGLGPLSHLHLRLRVLGGADAAEPDEPEASSSRSKRDRKTSTRLNDAMQAEKVDEFGNPELTTQAQKRKRAHKSTKSTAAQNSDPEDLDFSGDDSGRSSDSDVEEVVGNQELADSLPTKTIPERSRQRSAPKPPKKRAKEKAKAIEIEIPSSIWKMAVTDSAAEIQTIRPLQTVRPLANLPNKCQE</sequence>